<protein>
    <recommendedName>
        <fullName evidence="3">HK97 gp10 family phage protein</fullName>
    </recommendedName>
</protein>
<evidence type="ECO:0000313" key="2">
    <source>
        <dbReference type="Proteomes" id="UP000000851"/>
    </source>
</evidence>
<accession>C7Q179</accession>
<dbReference type="EMBL" id="CP001700">
    <property type="protein sequence ID" value="ACU71754.1"/>
    <property type="molecule type" value="Genomic_DNA"/>
</dbReference>
<dbReference type="RefSeq" id="WP_012787047.1">
    <property type="nucleotide sequence ID" value="NC_013131.1"/>
</dbReference>
<name>C7Q179_CATAD</name>
<dbReference type="STRING" id="479433.Caci_2845"/>
<dbReference type="eggNOG" id="ENOG502ZMQA">
    <property type="taxonomic scope" value="Bacteria"/>
</dbReference>
<evidence type="ECO:0008006" key="3">
    <source>
        <dbReference type="Google" id="ProtNLM"/>
    </source>
</evidence>
<keyword evidence="2" id="KW-1185">Reference proteome</keyword>
<dbReference type="Proteomes" id="UP000000851">
    <property type="component" value="Chromosome"/>
</dbReference>
<dbReference type="OrthoDB" id="3536760at2"/>
<reference evidence="1 2" key="1">
    <citation type="journal article" date="2009" name="Stand. Genomic Sci.">
        <title>Complete genome sequence of Catenulispora acidiphila type strain (ID 139908).</title>
        <authorList>
            <person name="Copeland A."/>
            <person name="Lapidus A."/>
            <person name="Glavina Del Rio T."/>
            <person name="Nolan M."/>
            <person name="Lucas S."/>
            <person name="Chen F."/>
            <person name="Tice H."/>
            <person name="Cheng J.F."/>
            <person name="Bruce D."/>
            <person name="Goodwin L."/>
            <person name="Pitluck S."/>
            <person name="Mikhailova N."/>
            <person name="Pati A."/>
            <person name="Ivanova N."/>
            <person name="Mavromatis K."/>
            <person name="Chen A."/>
            <person name="Palaniappan K."/>
            <person name="Chain P."/>
            <person name="Land M."/>
            <person name="Hauser L."/>
            <person name="Chang Y.J."/>
            <person name="Jeffries C.D."/>
            <person name="Chertkov O."/>
            <person name="Brettin T."/>
            <person name="Detter J.C."/>
            <person name="Han C."/>
            <person name="Ali Z."/>
            <person name="Tindall B.J."/>
            <person name="Goker M."/>
            <person name="Bristow J."/>
            <person name="Eisen J.A."/>
            <person name="Markowitz V."/>
            <person name="Hugenholtz P."/>
            <person name="Kyrpides N.C."/>
            <person name="Klenk H.P."/>
        </authorList>
    </citation>
    <scope>NUCLEOTIDE SEQUENCE [LARGE SCALE GENOMIC DNA]</scope>
    <source>
        <strain evidence="2">DSM 44928 / JCM 14897 / NBRC 102108 / NRRL B-24433 / ID139908</strain>
    </source>
</reference>
<dbReference type="AlphaFoldDB" id="C7Q179"/>
<evidence type="ECO:0000313" key="1">
    <source>
        <dbReference type="EMBL" id="ACU71754.1"/>
    </source>
</evidence>
<dbReference type="InParanoid" id="C7Q179"/>
<dbReference type="HOGENOM" id="CLU_1913300_0_0_11"/>
<gene>
    <name evidence="1" type="ordered locus">Caci_2845</name>
</gene>
<dbReference type="KEGG" id="cai:Caci_2845"/>
<sequence>MADIEVKLSGPVFDGRAIESMRRMSEEIQKEIATYAEDSWQSFMDASFRHSTGRYQLFVNVARRDKDLVVNDGWPESHLQYGPWLEGVGSRNSPVTRFPGYFALKRAADHTESDVPNIAEPIVTNYVAEANE</sequence>
<organism evidence="1 2">
    <name type="scientific">Catenulispora acidiphila (strain DSM 44928 / JCM 14897 / NBRC 102108 / NRRL B-24433 / ID139908)</name>
    <dbReference type="NCBI Taxonomy" id="479433"/>
    <lineage>
        <taxon>Bacteria</taxon>
        <taxon>Bacillati</taxon>
        <taxon>Actinomycetota</taxon>
        <taxon>Actinomycetes</taxon>
        <taxon>Catenulisporales</taxon>
        <taxon>Catenulisporaceae</taxon>
        <taxon>Catenulispora</taxon>
    </lineage>
</organism>
<proteinExistence type="predicted"/>